<comment type="caution">
    <text evidence="1">The sequence shown here is derived from an EMBL/GenBank/DDBJ whole genome shotgun (WGS) entry which is preliminary data.</text>
</comment>
<organism evidence="1">
    <name type="scientific">Salmonella enterica</name>
    <name type="common">Salmonella choleraesuis</name>
    <dbReference type="NCBI Taxonomy" id="28901"/>
    <lineage>
        <taxon>Bacteria</taxon>
        <taxon>Pseudomonadati</taxon>
        <taxon>Pseudomonadota</taxon>
        <taxon>Gammaproteobacteria</taxon>
        <taxon>Enterobacterales</taxon>
        <taxon>Enterobacteriaceae</taxon>
        <taxon>Salmonella</taxon>
    </lineage>
</organism>
<accession>A0A759HJE0</accession>
<name>A0A759HJE0_SALER</name>
<sequence length="104" mass="11727">MDVYWNDAPLQRERIDKTFSPGTDWERESRPISRPAKPNFAADIMKWLMPHTTGISNGKTKSLSGSKIFHAVSAHAINQLSEIVSLKKTAFWVFPDKTGIVVDI</sequence>
<reference evidence="1" key="2">
    <citation type="submission" date="2020-02" db="EMBL/GenBank/DDBJ databases">
        <authorList>
            <consortium name="NCBI Pathogen Detection Project"/>
        </authorList>
    </citation>
    <scope>NUCLEOTIDE SEQUENCE</scope>
    <source>
        <strain evidence="1">MA.CK_94/00000542</strain>
    </source>
</reference>
<evidence type="ECO:0000313" key="1">
    <source>
        <dbReference type="EMBL" id="HAG1890823.1"/>
    </source>
</evidence>
<gene>
    <name evidence="1" type="ORF">G8W59_002824</name>
</gene>
<dbReference type="AlphaFoldDB" id="A0A759HJE0"/>
<protein>
    <submittedName>
        <fullName evidence="1">Uncharacterized protein</fullName>
    </submittedName>
</protein>
<proteinExistence type="predicted"/>
<dbReference type="EMBL" id="DAAXOJ010000003">
    <property type="protein sequence ID" value="HAG1890823.1"/>
    <property type="molecule type" value="Genomic_DNA"/>
</dbReference>
<reference evidence="1" key="1">
    <citation type="journal article" date="2018" name="Genome Biol.">
        <title>SKESA: strategic k-mer extension for scrupulous assemblies.</title>
        <authorList>
            <person name="Souvorov A."/>
            <person name="Agarwala R."/>
            <person name="Lipman D.J."/>
        </authorList>
    </citation>
    <scope>NUCLEOTIDE SEQUENCE</scope>
    <source>
        <strain evidence="1">MA.CK_94/00000542</strain>
    </source>
</reference>